<proteinExistence type="predicted"/>
<comment type="caution">
    <text evidence="2">The sequence shown here is derived from an EMBL/GenBank/DDBJ whole genome shotgun (WGS) entry which is preliminary data.</text>
</comment>
<evidence type="ECO:0000313" key="2">
    <source>
        <dbReference type="EMBL" id="KAK9516008.1"/>
    </source>
</evidence>
<keyword evidence="1" id="KW-0472">Membrane</keyword>
<sequence length="189" mass="20752">MKNVLKRFVCRLLFFKTHPSALPAAVHCGYLLFLGLAMWAELAAGLPLLMNPIVQSIIASLQEALQESNRVVAEQSKLDLLVLRDLKDHLQPCNATAAPLEQVALQLTHYEDCAETIQYLCPDANVSCNVVNLNNDLLQHLNGSSRVARQCPSSSSSSSSSSTPTDLNQIRASLQCVHCWSQQVAALRR</sequence>
<protein>
    <submittedName>
        <fullName evidence="2">Uncharacterized protein</fullName>
    </submittedName>
</protein>
<gene>
    <name evidence="2" type="ORF">VZT92_025338</name>
</gene>
<keyword evidence="3" id="KW-1185">Reference proteome</keyword>
<dbReference type="AlphaFoldDB" id="A0AAW1E1F8"/>
<dbReference type="Proteomes" id="UP001488805">
    <property type="component" value="Unassembled WGS sequence"/>
</dbReference>
<evidence type="ECO:0000313" key="3">
    <source>
        <dbReference type="Proteomes" id="UP001488805"/>
    </source>
</evidence>
<feature type="transmembrane region" description="Helical" evidence="1">
    <location>
        <begin position="21"/>
        <end position="40"/>
    </location>
</feature>
<name>A0AAW1E1F8_ZOAVI</name>
<keyword evidence="1" id="KW-1133">Transmembrane helix</keyword>
<evidence type="ECO:0000256" key="1">
    <source>
        <dbReference type="SAM" id="Phobius"/>
    </source>
</evidence>
<dbReference type="EMBL" id="JBCEZU010000585">
    <property type="protein sequence ID" value="KAK9516008.1"/>
    <property type="molecule type" value="Genomic_DNA"/>
</dbReference>
<organism evidence="2 3">
    <name type="scientific">Zoarces viviparus</name>
    <name type="common">Viviparous eelpout</name>
    <name type="synonym">Blennius viviparus</name>
    <dbReference type="NCBI Taxonomy" id="48416"/>
    <lineage>
        <taxon>Eukaryota</taxon>
        <taxon>Metazoa</taxon>
        <taxon>Chordata</taxon>
        <taxon>Craniata</taxon>
        <taxon>Vertebrata</taxon>
        <taxon>Euteleostomi</taxon>
        <taxon>Actinopterygii</taxon>
        <taxon>Neopterygii</taxon>
        <taxon>Teleostei</taxon>
        <taxon>Neoteleostei</taxon>
        <taxon>Acanthomorphata</taxon>
        <taxon>Eupercaria</taxon>
        <taxon>Perciformes</taxon>
        <taxon>Cottioidei</taxon>
        <taxon>Zoarcales</taxon>
        <taxon>Zoarcidae</taxon>
        <taxon>Zoarcinae</taxon>
        <taxon>Zoarces</taxon>
    </lineage>
</organism>
<accession>A0AAW1E1F8</accession>
<reference evidence="2 3" key="1">
    <citation type="journal article" date="2024" name="Genome Biol. Evol.">
        <title>Chromosome-level genome assembly of the viviparous eelpout Zoarces viviparus.</title>
        <authorList>
            <person name="Fuhrmann N."/>
            <person name="Brasseur M.V."/>
            <person name="Bakowski C.E."/>
            <person name="Podsiadlowski L."/>
            <person name="Prost S."/>
            <person name="Krehenwinkel H."/>
            <person name="Mayer C."/>
        </authorList>
    </citation>
    <scope>NUCLEOTIDE SEQUENCE [LARGE SCALE GENOMIC DNA]</scope>
    <source>
        <strain evidence="2">NO-MEL_2022_Ind0_liver</strain>
    </source>
</reference>
<keyword evidence="1" id="KW-0812">Transmembrane</keyword>